<proteinExistence type="predicted"/>
<feature type="domain" description="TssC1 N-terminal" evidence="1">
    <location>
        <begin position="94"/>
        <end position="392"/>
    </location>
</feature>
<gene>
    <name evidence="3" type="primary">tssC</name>
    <name evidence="3" type="ORF">FOC37_11590</name>
</gene>
<dbReference type="RefSeq" id="WP_005185420.1">
    <property type="nucleotide sequence ID" value="NZ_CABHXJ010000083.1"/>
</dbReference>
<dbReference type="InterPro" id="IPR010269">
    <property type="entry name" value="T6SS_TssC-like"/>
</dbReference>
<keyword evidence="4" id="KW-1185">Reference proteome</keyword>
<dbReference type="Pfam" id="PF05943">
    <property type="entry name" value="VipB"/>
    <property type="match status" value="1"/>
</dbReference>
<accession>A0ABX6FE29</accession>
<name>A0ABX6FE29_YERIN</name>
<dbReference type="PANTHER" id="PTHR35565">
    <property type="entry name" value="CYTOPLASMIC PROTEIN-RELATED"/>
    <property type="match status" value="1"/>
</dbReference>
<dbReference type="PANTHER" id="PTHR35565:SF1">
    <property type="entry name" value="TYPE VI SECRETION SYSTEM CONTRACTILE SHEATH LARGE SUBUNIT"/>
    <property type="match status" value="1"/>
</dbReference>
<protein>
    <submittedName>
        <fullName evidence="3">Type VI secretion system contractile sheath large subunit</fullName>
    </submittedName>
</protein>
<reference evidence="3 4" key="1">
    <citation type="submission" date="2019-11" db="EMBL/GenBank/DDBJ databases">
        <title>FDA dAtabase for Regulatory Grade micrObial Sequences (FDA-ARGOS): Supporting development and validation of Infectious Disease Dx tests.</title>
        <authorList>
            <person name="Patel R."/>
            <person name="Rucinski S."/>
            <person name="Tallon L."/>
            <person name="Sadzewicz L."/>
            <person name="Vavikolanu K."/>
            <person name="Mehta A."/>
            <person name="Aluvathingal J."/>
            <person name="Nadendla S."/>
            <person name="Nandy P."/>
            <person name="Geyer C."/>
            <person name="Yan Y."/>
            <person name="Sichtig H."/>
        </authorList>
    </citation>
    <scope>NUCLEOTIDE SEQUENCE [LARGE SCALE GENOMIC DNA]</scope>
    <source>
        <strain evidence="3 4">FDAARGOS_729</strain>
    </source>
</reference>
<organism evidence="3 4">
    <name type="scientific">Yersinia intermedia</name>
    <dbReference type="NCBI Taxonomy" id="631"/>
    <lineage>
        <taxon>Bacteria</taxon>
        <taxon>Pseudomonadati</taxon>
        <taxon>Pseudomonadota</taxon>
        <taxon>Gammaproteobacteria</taxon>
        <taxon>Enterobacterales</taxon>
        <taxon>Yersiniaceae</taxon>
        <taxon>Yersinia</taxon>
    </lineage>
</organism>
<dbReference type="Proteomes" id="UP000424966">
    <property type="component" value="Chromosome"/>
</dbReference>
<evidence type="ECO:0000313" key="4">
    <source>
        <dbReference type="Proteomes" id="UP000424966"/>
    </source>
</evidence>
<sequence>MLMSVQENSAQGTATTVLEKNNPVVQGVYASLFEKINLSPVSSLTGLDAFQNNDTMAEATTDERVTAAVSVFLDLLKRSSKKVEKLDKTLLDGHIAALDDQISRQLDAVMHHPDFQRVESTWRGVKSLIDQTDFRQNVRIELLDISKDHLVQDFEDAPEIVQSGLYTQTYIQEYDTPGGEPIAAAISNYEFDRSPQDIALLRNISKVAAAAHMPFIGSVGPEFFGKENMEDVAAIKDIGNYFDRAEYIKWKAFRDSDDSRYIGLTMPRVLGRLPYGPDTVPVRSFNYVEQVKGPDHDRYLWTNASFAFAANMVKSFIKNGWCVQIRGPQAGGAVTNLPIHLYDLGTGNQVKIPSEVMIPETREFEFANLGFIPLSYYKNRDYSCFFSANSTQKPALYDTADATANSRINARLPYIFLLSRIAHYLKLIQRENIGTTKDRRLLELELNNWIRTLVTEMTDPGDDLQASHPLRDAKVTVEDIEDNPGFFRVKLYAVPHFQVEGMDVNLSLVSQMPKAKA</sequence>
<feature type="domain" description="TssC1 C-terminal" evidence="2">
    <location>
        <begin position="402"/>
        <end position="512"/>
    </location>
</feature>
<dbReference type="InterPro" id="IPR044032">
    <property type="entry name" value="TssC1_C"/>
</dbReference>
<evidence type="ECO:0000259" key="1">
    <source>
        <dbReference type="Pfam" id="PF05943"/>
    </source>
</evidence>
<dbReference type="InterPro" id="IPR044031">
    <property type="entry name" value="TssC1_N"/>
</dbReference>
<dbReference type="EMBL" id="CP046294">
    <property type="protein sequence ID" value="QGR70952.1"/>
    <property type="molecule type" value="Genomic_DNA"/>
</dbReference>
<dbReference type="GeneID" id="58046915"/>
<evidence type="ECO:0000313" key="3">
    <source>
        <dbReference type="EMBL" id="QGR70952.1"/>
    </source>
</evidence>
<dbReference type="Pfam" id="PF18945">
    <property type="entry name" value="VipB_2"/>
    <property type="match status" value="1"/>
</dbReference>
<evidence type="ECO:0000259" key="2">
    <source>
        <dbReference type="Pfam" id="PF18945"/>
    </source>
</evidence>
<dbReference type="NCBIfam" id="TIGR03355">
    <property type="entry name" value="VI_chp_2"/>
    <property type="match status" value="1"/>
</dbReference>